<evidence type="ECO:0000313" key="2">
    <source>
        <dbReference type="Proteomes" id="UP001295444"/>
    </source>
</evidence>
<protein>
    <submittedName>
        <fullName evidence="1">Uncharacterized protein</fullName>
    </submittedName>
</protein>
<name>A0AAD1TJU0_PELCU</name>
<accession>A0AAD1TJU0</accession>
<dbReference type="AlphaFoldDB" id="A0AAD1TJU0"/>
<evidence type="ECO:0000313" key="1">
    <source>
        <dbReference type="EMBL" id="CAH2327846.1"/>
    </source>
</evidence>
<organism evidence="1 2">
    <name type="scientific">Pelobates cultripes</name>
    <name type="common">Western spadefoot toad</name>
    <dbReference type="NCBI Taxonomy" id="61616"/>
    <lineage>
        <taxon>Eukaryota</taxon>
        <taxon>Metazoa</taxon>
        <taxon>Chordata</taxon>
        <taxon>Craniata</taxon>
        <taxon>Vertebrata</taxon>
        <taxon>Euteleostomi</taxon>
        <taxon>Amphibia</taxon>
        <taxon>Batrachia</taxon>
        <taxon>Anura</taxon>
        <taxon>Pelobatoidea</taxon>
        <taxon>Pelobatidae</taxon>
        <taxon>Pelobates</taxon>
    </lineage>
</organism>
<gene>
    <name evidence="1" type="ORF">PECUL_23A002729</name>
</gene>
<reference evidence="1" key="1">
    <citation type="submission" date="2022-03" db="EMBL/GenBank/DDBJ databases">
        <authorList>
            <person name="Alioto T."/>
            <person name="Alioto T."/>
            <person name="Gomez Garrido J."/>
        </authorList>
    </citation>
    <scope>NUCLEOTIDE SEQUENCE</scope>
</reference>
<sequence>MALLRSEISTQDNRLRTLESSAQNFANHSLATDVVVSRQDQCCGQRDATLKTWTTEDADAISKYEVYPNLRAQKMLSGLFLICSSLSCVRKHQINLNLGLPIGR</sequence>
<keyword evidence="2" id="KW-1185">Reference proteome</keyword>
<proteinExistence type="predicted"/>
<dbReference type="EMBL" id="OW240924">
    <property type="protein sequence ID" value="CAH2327846.1"/>
    <property type="molecule type" value="Genomic_DNA"/>
</dbReference>
<dbReference type="Proteomes" id="UP001295444">
    <property type="component" value="Chromosome 13"/>
</dbReference>